<keyword evidence="5" id="KW-1185">Reference proteome</keyword>
<comment type="caution">
    <text evidence="4">The sequence shown here is derived from an EMBL/GenBank/DDBJ whole genome shotgun (WGS) entry which is preliminary data.</text>
</comment>
<feature type="region of interest" description="Disordered" evidence="1">
    <location>
        <begin position="536"/>
        <end position="556"/>
    </location>
</feature>
<dbReference type="SUPFAM" id="SSF55785">
    <property type="entry name" value="PYP-like sensor domain (PAS domain)"/>
    <property type="match status" value="1"/>
</dbReference>
<dbReference type="EMBL" id="RZIJ01000012">
    <property type="protein sequence ID" value="RUQ69318.1"/>
    <property type="molecule type" value="Genomic_DNA"/>
</dbReference>
<dbReference type="OrthoDB" id="7251575at2"/>
<dbReference type="Pfam" id="PF00563">
    <property type="entry name" value="EAL"/>
    <property type="match status" value="1"/>
</dbReference>
<dbReference type="Pfam" id="PF08448">
    <property type="entry name" value="PAS_4"/>
    <property type="match status" value="1"/>
</dbReference>
<evidence type="ECO:0000259" key="2">
    <source>
        <dbReference type="PROSITE" id="PS50112"/>
    </source>
</evidence>
<dbReference type="PROSITE" id="PS50883">
    <property type="entry name" value="EAL"/>
    <property type="match status" value="1"/>
</dbReference>
<dbReference type="RefSeq" id="WP_126999698.1">
    <property type="nucleotide sequence ID" value="NZ_JBNPXW010000028.1"/>
</dbReference>
<proteinExistence type="predicted"/>
<dbReference type="AlphaFoldDB" id="A0A3S0V5K4"/>
<reference evidence="4 5" key="1">
    <citation type="submission" date="2018-12" db="EMBL/GenBank/DDBJ databases">
        <authorList>
            <person name="Yang Y."/>
        </authorList>
    </citation>
    <scope>NUCLEOTIDE SEQUENCE [LARGE SCALE GENOMIC DNA]</scope>
    <source>
        <strain evidence="4 5">GSF71</strain>
    </source>
</reference>
<dbReference type="CDD" id="cd01948">
    <property type="entry name" value="EAL"/>
    <property type="match status" value="1"/>
</dbReference>
<dbReference type="SMART" id="SM00052">
    <property type="entry name" value="EAL"/>
    <property type="match status" value="1"/>
</dbReference>
<feature type="domain" description="EAL" evidence="3">
    <location>
        <begin position="294"/>
        <end position="544"/>
    </location>
</feature>
<dbReference type="InterPro" id="IPR013656">
    <property type="entry name" value="PAS_4"/>
</dbReference>
<evidence type="ECO:0000313" key="5">
    <source>
        <dbReference type="Proteomes" id="UP000280346"/>
    </source>
</evidence>
<organism evidence="4 5">
    <name type="scientific">Azospirillum doebereinerae</name>
    <dbReference type="NCBI Taxonomy" id="92933"/>
    <lineage>
        <taxon>Bacteria</taxon>
        <taxon>Pseudomonadati</taxon>
        <taxon>Pseudomonadota</taxon>
        <taxon>Alphaproteobacteria</taxon>
        <taxon>Rhodospirillales</taxon>
        <taxon>Azospirillaceae</taxon>
        <taxon>Azospirillum</taxon>
    </lineage>
</organism>
<dbReference type="GO" id="GO:0071111">
    <property type="term" value="F:cyclic-guanylate-specific phosphodiesterase activity"/>
    <property type="evidence" value="ECO:0007669"/>
    <property type="project" value="InterPro"/>
</dbReference>
<dbReference type="PANTHER" id="PTHR33121:SF70">
    <property type="entry name" value="SIGNALING PROTEIN YKOW"/>
    <property type="match status" value="1"/>
</dbReference>
<evidence type="ECO:0000256" key="1">
    <source>
        <dbReference type="SAM" id="MobiDB-lite"/>
    </source>
</evidence>
<dbReference type="PANTHER" id="PTHR33121">
    <property type="entry name" value="CYCLIC DI-GMP PHOSPHODIESTERASE PDEF"/>
    <property type="match status" value="1"/>
</dbReference>
<accession>A0A3S0V5K4</accession>
<gene>
    <name evidence="4" type="ORF">EJ913_16240</name>
</gene>
<dbReference type="InterPro" id="IPR035965">
    <property type="entry name" value="PAS-like_dom_sf"/>
</dbReference>
<dbReference type="Gene3D" id="3.30.450.20">
    <property type="entry name" value="PAS domain"/>
    <property type="match status" value="1"/>
</dbReference>
<dbReference type="InterPro" id="IPR000014">
    <property type="entry name" value="PAS"/>
</dbReference>
<dbReference type="PROSITE" id="PS50112">
    <property type="entry name" value="PAS"/>
    <property type="match status" value="1"/>
</dbReference>
<evidence type="ECO:0000313" key="4">
    <source>
        <dbReference type="EMBL" id="RUQ69318.1"/>
    </source>
</evidence>
<dbReference type="CDD" id="cd00130">
    <property type="entry name" value="PAS"/>
    <property type="match status" value="1"/>
</dbReference>
<name>A0A3S0V5K4_9PROT</name>
<dbReference type="Proteomes" id="UP000280346">
    <property type="component" value="Unassembled WGS sequence"/>
</dbReference>
<dbReference type="Gene3D" id="3.20.20.450">
    <property type="entry name" value="EAL domain"/>
    <property type="match status" value="1"/>
</dbReference>
<dbReference type="InterPro" id="IPR001633">
    <property type="entry name" value="EAL_dom"/>
</dbReference>
<sequence length="556" mass="60734">MSTGKNPGRHPAIPATLRHDRFVAFAFASAHLLLETDDDGRIAFAAGARCGLTDRTTEDLVGQSLFDLLPAEEHAFIRMLLARLIEGGKLDLTHVVMRTVAGQRSAMMMGGCRLPNHPNRCFLGFTIASGLTERMAGRCLPELKIFVESLERRLSVAGVAEHDQRLSLLAVEGLAGMPASDAIRGDVEAYLLSVSSNGDAAVRLNDERYAVLHNADLTREEIASDIGRLLVRHGADDLCDALHVWQLPVQGGDMPLSDVARALSYTLQTFAAGRPGALGIADVNSAVVDMLQSTIGRVGQVRRILEQRDFHLAYQPIVNLVTGKLHHVEALMRVGDSASPAEFIAFAERVGLICDLDLLVLQTALDALKAAHDQKRAIPDIAINLSAVTLNSPLMVEQLQTVLRPYGIIARKLLIEVTETAAVHDFRGLNQTLDRLRRMGLRVCLDDVGSGTTSFLSLNELRVDYAKLDGRIVRGALTNSRDRAILHSIVEIARHINIELIAEQVETDAQLHHLRQLGVRYGQGYLFGKPSASLSNLDQGMPSRPARRTGKQVSWE</sequence>
<dbReference type="InterPro" id="IPR050706">
    <property type="entry name" value="Cyclic-di-GMP_PDE-like"/>
</dbReference>
<dbReference type="SUPFAM" id="SSF141868">
    <property type="entry name" value="EAL domain-like"/>
    <property type="match status" value="1"/>
</dbReference>
<protein>
    <submittedName>
        <fullName evidence="4">EAL domain-containing protein</fullName>
    </submittedName>
</protein>
<dbReference type="InterPro" id="IPR035919">
    <property type="entry name" value="EAL_sf"/>
</dbReference>
<feature type="domain" description="PAS" evidence="2">
    <location>
        <begin position="33"/>
        <end position="88"/>
    </location>
</feature>
<evidence type="ECO:0000259" key="3">
    <source>
        <dbReference type="PROSITE" id="PS50883"/>
    </source>
</evidence>
<dbReference type="SMART" id="SM00091">
    <property type="entry name" value="PAS"/>
    <property type="match status" value="1"/>
</dbReference>